<dbReference type="Proteomes" id="UP000054526">
    <property type="component" value="Unassembled WGS sequence"/>
</dbReference>
<name>A0ABR5A8M4_9BACL</name>
<evidence type="ECO:0000313" key="2">
    <source>
        <dbReference type="EMBL" id="KIL37374.1"/>
    </source>
</evidence>
<evidence type="ECO:0000313" key="3">
    <source>
        <dbReference type="Proteomes" id="UP000054526"/>
    </source>
</evidence>
<accession>A0ABR5A8M4</accession>
<dbReference type="InterPro" id="IPR036490">
    <property type="entry name" value="ThsB_TIR-like_sf"/>
</dbReference>
<dbReference type="RefSeq" id="WP_041058694.1">
    <property type="nucleotide sequence ID" value="NZ_JXAL01000001.1"/>
</dbReference>
<proteinExistence type="predicted"/>
<dbReference type="InterPro" id="IPR015032">
    <property type="entry name" value="ThsB__TIR-like_domain"/>
</dbReference>
<organism evidence="2 3">
    <name type="scientific">Cohnella kolymensis</name>
    <dbReference type="NCBI Taxonomy" id="1590652"/>
    <lineage>
        <taxon>Bacteria</taxon>
        <taxon>Bacillati</taxon>
        <taxon>Bacillota</taxon>
        <taxon>Bacilli</taxon>
        <taxon>Bacillales</taxon>
        <taxon>Paenibacillaceae</taxon>
        <taxon>Cohnella</taxon>
    </lineage>
</organism>
<keyword evidence="3" id="KW-1185">Reference proteome</keyword>
<comment type="caution">
    <text evidence="2">The sequence shown here is derived from an EMBL/GenBank/DDBJ whole genome shotgun (WGS) entry which is preliminary data.</text>
</comment>
<reference evidence="2 3" key="1">
    <citation type="submission" date="2014-12" db="EMBL/GenBank/DDBJ databases">
        <title>Draft genome sequence of Cohnella kolymensis strain B-2846.</title>
        <authorList>
            <person name="Karlyshev A.V."/>
            <person name="Kudryashova E.B."/>
        </authorList>
    </citation>
    <scope>NUCLEOTIDE SEQUENCE [LARGE SCALE GENOMIC DNA]</scope>
    <source>
        <strain evidence="2 3">VKM B-2846</strain>
    </source>
</reference>
<feature type="domain" description="Thoeris protein ThsB TIR-like" evidence="1">
    <location>
        <begin position="14"/>
        <end position="107"/>
    </location>
</feature>
<sequence length="144" mass="16886">MSLTKEFSYRYNLYLSHAWNDNNAYKELDSLLGSRDDFDYVWNSLSSHHPINKSKDERKLYEAIKNKMKFCDAVILICGVYSTYSRWVNKELIACKDELNKPLIAVERFEADRSSFIVKQNADIIVEWNAEAIINAVKNYAKMK</sequence>
<dbReference type="Gene3D" id="3.40.50.9200">
    <property type="entry name" value="Hypothetical protein MTH538"/>
    <property type="match status" value="1"/>
</dbReference>
<gene>
    <name evidence="2" type="ORF">SD71_01485</name>
</gene>
<protein>
    <recommendedName>
        <fullName evidence="1">Thoeris protein ThsB TIR-like domain-containing protein</fullName>
    </recommendedName>
</protein>
<dbReference type="Pfam" id="PF08937">
    <property type="entry name" value="ThsB_TIR"/>
    <property type="match status" value="1"/>
</dbReference>
<dbReference type="SUPFAM" id="SSF52206">
    <property type="entry name" value="Hypothetical protein MTH538"/>
    <property type="match status" value="1"/>
</dbReference>
<evidence type="ECO:0000259" key="1">
    <source>
        <dbReference type="Pfam" id="PF08937"/>
    </source>
</evidence>
<dbReference type="EMBL" id="JXAL01000001">
    <property type="protein sequence ID" value="KIL37374.1"/>
    <property type="molecule type" value="Genomic_DNA"/>
</dbReference>